<name>A0A1T4PYZ3_9GAMM</name>
<dbReference type="PANTHER" id="PTHR43747">
    <property type="entry name" value="FAD-BINDING PROTEIN"/>
    <property type="match status" value="1"/>
</dbReference>
<evidence type="ECO:0000313" key="5">
    <source>
        <dbReference type="Proteomes" id="UP000191418"/>
    </source>
</evidence>
<evidence type="ECO:0000313" key="4">
    <source>
        <dbReference type="EMBL" id="OPX55443.1"/>
    </source>
</evidence>
<dbReference type="PRINTS" id="PR00420">
    <property type="entry name" value="RNGMNOXGNASE"/>
</dbReference>
<dbReference type="Gene3D" id="3.50.50.60">
    <property type="entry name" value="FAD/NAD(P)-binding domain"/>
    <property type="match status" value="1"/>
</dbReference>
<dbReference type="InterPro" id="IPR006905">
    <property type="entry name" value="Flavin_halogenase"/>
</dbReference>
<dbReference type="Proteomes" id="UP000191418">
    <property type="component" value="Unassembled WGS sequence"/>
</dbReference>
<accession>A0A1T4PYZ3</accession>
<reference evidence="4 5" key="1">
    <citation type="submission" date="2017-01" db="EMBL/GenBank/DDBJ databases">
        <title>Genome Sequencing of a Marine Spirillum, Oceanospirillum multiglobuliferum ATCC 33336, from Japan.</title>
        <authorList>
            <person name="Carney J.G."/>
            <person name="Trachtenberg A.M."/>
            <person name="Rheaume B.A."/>
            <person name="Linnane J.D."/>
            <person name="Pitts N.L."/>
            <person name="Mykles D.L."/>
            <person name="Maclea K.S."/>
        </authorList>
    </citation>
    <scope>NUCLEOTIDE SEQUENCE [LARGE SCALE GENOMIC DNA]</scope>
    <source>
        <strain evidence="4 5">ATCC 33336</strain>
    </source>
</reference>
<dbReference type="SUPFAM" id="SSF51905">
    <property type="entry name" value="FAD/NAD(P)-binding domain"/>
    <property type="match status" value="1"/>
</dbReference>
<dbReference type="InterPro" id="IPR036188">
    <property type="entry name" value="FAD/NAD-bd_sf"/>
</dbReference>
<keyword evidence="5" id="KW-1185">Reference proteome</keyword>
<dbReference type="OrthoDB" id="6310849at2"/>
<dbReference type="InterPro" id="IPR003953">
    <property type="entry name" value="FAD-dep_OxRdtase_2_FAD-bd"/>
</dbReference>
<organism evidence="4 5">
    <name type="scientific">Oceanospirillum multiglobuliferum</name>
    <dbReference type="NCBI Taxonomy" id="64969"/>
    <lineage>
        <taxon>Bacteria</taxon>
        <taxon>Pseudomonadati</taxon>
        <taxon>Pseudomonadota</taxon>
        <taxon>Gammaproteobacteria</taxon>
        <taxon>Oceanospirillales</taxon>
        <taxon>Oceanospirillaceae</taxon>
        <taxon>Oceanospirillum</taxon>
    </lineage>
</organism>
<dbReference type="InterPro" id="IPR050816">
    <property type="entry name" value="Flavin-dep_Halogenase_NPB"/>
</dbReference>
<dbReference type="Pfam" id="PF04820">
    <property type="entry name" value="Trp_halogenase"/>
    <property type="match status" value="1"/>
</dbReference>
<feature type="domain" description="FAD-dependent oxidoreductase 2 FAD-binding" evidence="3">
    <location>
        <begin position="8"/>
        <end position="39"/>
    </location>
</feature>
<gene>
    <name evidence="4" type="ORF">BTE48_08610</name>
</gene>
<keyword evidence="1" id="KW-0285">Flavoprotein</keyword>
<dbReference type="AlphaFoldDB" id="A0A1T4PYZ3"/>
<dbReference type="PANTHER" id="PTHR43747:SF1">
    <property type="entry name" value="SLR1998 PROTEIN"/>
    <property type="match status" value="1"/>
</dbReference>
<proteinExistence type="predicted"/>
<comment type="caution">
    <text evidence="4">The sequence shown here is derived from an EMBL/GenBank/DDBJ whole genome shotgun (WGS) entry which is preliminary data.</text>
</comment>
<dbReference type="RefSeq" id="WP_159445623.1">
    <property type="nucleotide sequence ID" value="NZ_FUXG01000010.1"/>
</dbReference>
<dbReference type="GO" id="GO:0004497">
    <property type="term" value="F:monooxygenase activity"/>
    <property type="evidence" value="ECO:0007669"/>
    <property type="project" value="InterPro"/>
</dbReference>
<evidence type="ECO:0000259" key="3">
    <source>
        <dbReference type="Pfam" id="PF00890"/>
    </source>
</evidence>
<dbReference type="STRING" id="64969.SAMN02745127_01677"/>
<dbReference type="Pfam" id="PF00890">
    <property type="entry name" value="FAD_binding_2"/>
    <property type="match status" value="1"/>
</dbReference>
<protein>
    <recommendedName>
        <fullName evidence="3">FAD-dependent oxidoreductase 2 FAD-binding domain-containing protein</fullName>
    </recommendedName>
</protein>
<evidence type="ECO:0000256" key="2">
    <source>
        <dbReference type="ARBA" id="ARBA00023002"/>
    </source>
</evidence>
<sequence>MTQLSTADVVIVGAGPAGAAAAIALRNAGGGSVILLDDKGFSQKNSEPRFHYGESANPSVRLQLALLGLRTDLETLGHMVCRGSCSVWGEDSLAYKDFHTMHHGYGWHLDRATFDSWLIEQALEKGASIQKGVRLNNITPLQLQVGREKWQLNLSNGDHIRTAFVIDATGRKAFVASKLGAKCHHLDRLVAVALTLNDSGSALLQHRSLVESVSDGWWYATAIPQGRSVVMFMSDSDLLRDLDVSNRAGFIAHLSQTSYISKHINLESLQAFDSPKPDIVGAISQYTDPPIGDDWMAIGDAAIGLDPLTSSGISSALEDGFVAAQAIVAKNAGNNEPMAMFSNRIAQAWQTYQHQRRTYYQHEFRWAHHAFWQRRHSAEVNIPSLSLTSTEDVQHG</sequence>
<dbReference type="Gene3D" id="3.30.9.100">
    <property type="match status" value="1"/>
</dbReference>
<keyword evidence="2" id="KW-0560">Oxidoreductase</keyword>
<evidence type="ECO:0000256" key="1">
    <source>
        <dbReference type="ARBA" id="ARBA00022630"/>
    </source>
</evidence>
<dbReference type="EMBL" id="MTSM01000009">
    <property type="protein sequence ID" value="OPX55443.1"/>
    <property type="molecule type" value="Genomic_DNA"/>
</dbReference>